<evidence type="ECO:0000313" key="2">
    <source>
        <dbReference type="EMBL" id="SFP10786.1"/>
    </source>
</evidence>
<keyword evidence="4" id="KW-1185">Reference proteome</keyword>
<evidence type="ECO:0000313" key="1">
    <source>
        <dbReference type="EMBL" id="GEM02513.1"/>
    </source>
</evidence>
<dbReference type="OrthoDB" id="2969757at2"/>
<organism evidence="2 3">
    <name type="scientific">Halolactibacillus halophilus</name>
    <dbReference type="NCBI Taxonomy" id="306540"/>
    <lineage>
        <taxon>Bacteria</taxon>
        <taxon>Bacillati</taxon>
        <taxon>Bacillota</taxon>
        <taxon>Bacilli</taxon>
        <taxon>Bacillales</taxon>
        <taxon>Bacillaceae</taxon>
        <taxon>Halolactibacillus</taxon>
    </lineage>
</organism>
<protein>
    <submittedName>
        <fullName evidence="2">Uncharacterized protein</fullName>
    </submittedName>
</protein>
<reference evidence="2 3" key="1">
    <citation type="submission" date="2016-10" db="EMBL/GenBank/DDBJ databases">
        <authorList>
            <person name="de Groot N.N."/>
        </authorList>
    </citation>
    <scope>NUCLEOTIDE SEQUENCE [LARGE SCALE GENOMIC DNA]</scope>
    <source>
        <strain evidence="2 3">DSM 17073</strain>
    </source>
</reference>
<reference evidence="1 4" key="2">
    <citation type="submission" date="2019-07" db="EMBL/GenBank/DDBJ databases">
        <title>Whole genome shotgun sequence of Halolactibacillus halophilus NBRC 100868.</title>
        <authorList>
            <person name="Hosoyama A."/>
            <person name="Uohara A."/>
            <person name="Ohji S."/>
            <person name="Ichikawa N."/>
        </authorList>
    </citation>
    <scope>NUCLEOTIDE SEQUENCE [LARGE SCALE GENOMIC DNA]</scope>
    <source>
        <strain evidence="1 4">NBRC 100868</strain>
    </source>
</reference>
<dbReference type="Proteomes" id="UP000242243">
    <property type="component" value="Unassembled WGS sequence"/>
</dbReference>
<dbReference type="RefSeq" id="WP_089830461.1">
    <property type="nucleotide sequence ID" value="NZ_BJWI01000041.1"/>
</dbReference>
<accession>A0A1I5MPB0</accession>
<evidence type="ECO:0000313" key="3">
    <source>
        <dbReference type="Proteomes" id="UP000242243"/>
    </source>
</evidence>
<dbReference type="EMBL" id="FOXC01000006">
    <property type="protein sequence ID" value="SFP10786.1"/>
    <property type="molecule type" value="Genomic_DNA"/>
</dbReference>
<evidence type="ECO:0000313" key="4">
    <source>
        <dbReference type="Proteomes" id="UP000321547"/>
    </source>
</evidence>
<dbReference type="AlphaFoldDB" id="A0A1I5MPB0"/>
<dbReference type="Proteomes" id="UP000321547">
    <property type="component" value="Unassembled WGS sequence"/>
</dbReference>
<sequence length="129" mass="15473">MTNQKRIDENLEEVKNYHKQIMQLSEEDKVDKIYLLSKQLIFIGRLAAIFSEMHRNIYVERKRIYNTEYLKSKQSKAVHAELAIIDIRQKEADAYNNYKRWNTAFITTREEINALKYKVRIDLEDGSSR</sequence>
<dbReference type="EMBL" id="BJWI01000041">
    <property type="protein sequence ID" value="GEM02513.1"/>
    <property type="molecule type" value="Genomic_DNA"/>
</dbReference>
<name>A0A1I5MPB0_9BACI</name>
<dbReference type="STRING" id="306540.SAMN05421839_10621"/>
<proteinExistence type="predicted"/>
<gene>
    <name evidence="1" type="ORF">HHA03_20450</name>
    <name evidence="2" type="ORF">SAMN05421839_10621</name>
</gene>